<feature type="compositionally biased region" description="Basic and acidic residues" evidence="6">
    <location>
        <begin position="43"/>
        <end position="69"/>
    </location>
</feature>
<dbReference type="EnsemblMetazoa" id="XM_012208502.1">
    <property type="protein sequence ID" value="XP_012063892.1"/>
    <property type="gene ID" value="LOC105627215"/>
</dbReference>
<dbReference type="STRING" id="12957.A0A158P284"/>
<dbReference type="InParanoid" id="A0A158P284"/>
<dbReference type="PANTHER" id="PTHR13386:SF1">
    <property type="entry name" value="HISTONE PARYLATION FACTOR 1"/>
    <property type="match status" value="1"/>
</dbReference>
<comment type="subcellular location">
    <subcellularLocation>
        <location evidence="2">Chromosome</location>
    </subcellularLocation>
    <subcellularLocation>
        <location evidence="1">Nucleus</location>
    </subcellularLocation>
</comment>
<evidence type="ECO:0000256" key="6">
    <source>
        <dbReference type="SAM" id="MobiDB-lite"/>
    </source>
</evidence>
<keyword evidence="5" id="KW-0539">Nucleus</keyword>
<dbReference type="GO" id="GO:0005694">
    <property type="term" value="C:chromosome"/>
    <property type="evidence" value="ECO:0007669"/>
    <property type="project" value="UniProtKB-SubCell"/>
</dbReference>
<organism evidence="8 9">
    <name type="scientific">Atta cephalotes</name>
    <name type="common">Leafcutter ant</name>
    <dbReference type="NCBI Taxonomy" id="12957"/>
    <lineage>
        <taxon>Eukaryota</taxon>
        <taxon>Metazoa</taxon>
        <taxon>Ecdysozoa</taxon>
        <taxon>Arthropoda</taxon>
        <taxon>Hexapoda</taxon>
        <taxon>Insecta</taxon>
        <taxon>Pterygota</taxon>
        <taxon>Neoptera</taxon>
        <taxon>Endopterygota</taxon>
        <taxon>Hymenoptera</taxon>
        <taxon>Apocrita</taxon>
        <taxon>Aculeata</taxon>
        <taxon>Formicoidea</taxon>
        <taxon>Formicidae</taxon>
        <taxon>Myrmicinae</taxon>
        <taxon>Atta</taxon>
    </lineage>
</organism>
<evidence type="ECO:0000256" key="1">
    <source>
        <dbReference type="ARBA" id="ARBA00004123"/>
    </source>
</evidence>
<dbReference type="eggNOG" id="KOG3952">
    <property type="taxonomic scope" value="Eukaryota"/>
</dbReference>
<evidence type="ECO:0000313" key="9">
    <source>
        <dbReference type="Proteomes" id="UP000005205"/>
    </source>
</evidence>
<sequence>MSSNNVKDSEFQAYKDDSRIPCKYGTKCYQKNPQHHSKYKHPPKGETEKTEKIITGEKRKHPIRDDKKVQTQNPQRKLQKTLESSERNLHSFFSNPKRNDVIIDNNETFKEKTETSDKKVSLNGHNPVNSTENNATENTSISEMDVKRIIMDLFLVEMPKDFFQFYEFCKSISKDNPLSACKYVRLKLVGPYDILDGKIKISSSENDKEKYLIHWRYYYDPPEFQTIVKCDDKEGLHFGYWRDDAVEKPIFIAKNRANVNGIFEPVAENIFGAVDAYLQNKVKTVNPFEKTSIIRLHSQLKNFAKQHKITLDKNTADMRAREKRVVARTFHKAGIVVPYDKKTQLGYRDLAATDNDLQKTLKQIEEAVTPEDRKMPIAKLDEIVRLATIAADECDFGTCLELGHDLFSNGCIHVQTRALEMLFIAYTHLKRPQLLKILEAHLKNRKKDCELSII</sequence>
<dbReference type="FunCoup" id="A0A158P284">
    <property type="interactions" value="1174"/>
</dbReference>
<dbReference type="GO" id="GO:0006974">
    <property type="term" value="P:DNA damage response"/>
    <property type="evidence" value="ECO:0007669"/>
    <property type="project" value="InterPro"/>
</dbReference>
<evidence type="ECO:0000256" key="5">
    <source>
        <dbReference type="ARBA" id="ARBA00023242"/>
    </source>
</evidence>
<feature type="compositionally biased region" description="Basic residues" evidence="6">
    <location>
        <begin position="33"/>
        <end position="42"/>
    </location>
</feature>
<gene>
    <name evidence="8" type="primary">105627215</name>
</gene>
<name>A0A158P284_ATTCE</name>
<dbReference type="Proteomes" id="UP000005205">
    <property type="component" value="Unassembled WGS sequence"/>
</dbReference>
<accession>A0A158P284</accession>
<feature type="region of interest" description="Disordered" evidence="6">
    <location>
        <begin position="22"/>
        <end position="83"/>
    </location>
</feature>
<dbReference type="Pfam" id="PF10228">
    <property type="entry name" value="HPF1"/>
    <property type="match status" value="1"/>
</dbReference>
<keyword evidence="9" id="KW-1185">Reference proteome</keyword>
<evidence type="ECO:0000256" key="4">
    <source>
        <dbReference type="ARBA" id="ARBA00022454"/>
    </source>
</evidence>
<dbReference type="KEGG" id="acep:105627215"/>
<feature type="region of interest" description="Disordered" evidence="6">
    <location>
        <begin position="110"/>
        <end position="136"/>
    </location>
</feature>
<proteinExistence type="inferred from homology"/>
<keyword evidence="4" id="KW-0158">Chromosome</keyword>
<dbReference type="EMBL" id="ADTU01007023">
    <property type="status" value="NOT_ANNOTATED_CDS"/>
    <property type="molecule type" value="Genomic_DNA"/>
</dbReference>
<dbReference type="InterPro" id="IPR019406">
    <property type="entry name" value="APLF_PBZ"/>
</dbReference>
<evidence type="ECO:0000259" key="7">
    <source>
        <dbReference type="Pfam" id="PF10283"/>
    </source>
</evidence>
<reference evidence="8" key="2">
    <citation type="submission" date="2016-04" db="UniProtKB">
        <authorList>
            <consortium name="EnsemblMetazoa"/>
        </authorList>
    </citation>
    <scope>IDENTIFICATION</scope>
</reference>
<evidence type="ECO:0000313" key="8">
    <source>
        <dbReference type="EnsemblMetazoa" id="XP_012063892.1"/>
    </source>
</evidence>
<reference evidence="9" key="1">
    <citation type="journal article" date="2011" name="PLoS Genet.">
        <title>The genome sequence of the leaf-cutter ant Atta cephalotes reveals insights into its obligate symbiotic lifestyle.</title>
        <authorList>
            <person name="Suen G."/>
            <person name="Teiling C."/>
            <person name="Li L."/>
            <person name="Holt C."/>
            <person name="Abouheif E."/>
            <person name="Bornberg-Bauer E."/>
            <person name="Bouffard P."/>
            <person name="Caldera E.J."/>
            <person name="Cash E."/>
            <person name="Cavanaugh A."/>
            <person name="Denas O."/>
            <person name="Elhaik E."/>
            <person name="Fave M.J."/>
            <person name="Gadau J."/>
            <person name="Gibson J.D."/>
            <person name="Graur D."/>
            <person name="Grubbs K.J."/>
            <person name="Hagen D.E."/>
            <person name="Harkins T.T."/>
            <person name="Helmkampf M."/>
            <person name="Hu H."/>
            <person name="Johnson B.R."/>
            <person name="Kim J."/>
            <person name="Marsh S.E."/>
            <person name="Moeller J.A."/>
            <person name="Munoz-Torres M.C."/>
            <person name="Murphy M.C."/>
            <person name="Naughton M.C."/>
            <person name="Nigam S."/>
            <person name="Overson R."/>
            <person name="Rajakumar R."/>
            <person name="Reese J.T."/>
            <person name="Scott J.J."/>
            <person name="Smith C.R."/>
            <person name="Tao S."/>
            <person name="Tsutsui N.D."/>
            <person name="Viljakainen L."/>
            <person name="Wissler L."/>
            <person name="Yandell M.D."/>
            <person name="Zimmer F."/>
            <person name="Taylor J."/>
            <person name="Slater S.C."/>
            <person name="Clifton S.W."/>
            <person name="Warren W.C."/>
            <person name="Elsik C.G."/>
            <person name="Smith C.D."/>
            <person name="Weinstock G.M."/>
            <person name="Gerardo N.M."/>
            <person name="Currie C.R."/>
        </authorList>
    </citation>
    <scope>NUCLEOTIDE SEQUENCE [LARGE SCALE GENOMIC DNA]</scope>
</reference>
<dbReference type="PANTHER" id="PTHR13386">
    <property type="entry name" value="HISTONE PARYLATION FACTOR 1"/>
    <property type="match status" value="1"/>
</dbReference>
<evidence type="ECO:0000256" key="2">
    <source>
        <dbReference type="ARBA" id="ARBA00004286"/>
    </source>
</evidence>
<dbReference type="AlphaFoldDB" id="A0A158P284"/>
<dbReference type="EMBL" id="ADTU01007024">
    <property type="status" value="NOT_ANNOTATED_CDS"/>
    <property type="molecule type" value="Genomic_DNA"/>
</dbReference>
<comment type="similarity">
    <text evidence="3">Belongs to the HPF1 family.</text>
</comment>
<dbReference type="GO" id="GO:0072572">
    <property type="term" value="F:poly-ADP-D-ribose binding"/>
    <property type="evidence" value="ECO:0007669"/>
    <property type="project" value="TreeGrafter"/>
</dbReference>
<dbReference type="Pfam" id="PF10283">
    <property type="entry name" value="zf-CCHH"/>
    <property type="match status" value="1"/>
</dbReference>
<feature type="domain" description="PBZ-type" evidence="7">
    <location>
        <begin position="19"/>
        <end position="44"/>
    </location>
</feature>
<feature type="compositionally biased region" description="Basic and acidic residues" evidence="6">
    <location>
        <begin position="110"/>
        <end position="120"/>
    </location>
</feature>
<dbReference type="InterPro" id="IPR019361">
    <property type="entry name" value="HPF1"/>
</dbReference>
<dbReference type="GO" id="GO:0005634">
    <property type="term" value="C:nucleus"/>
    <property type="evidence" value="ECO:0007669"/>
    <property type="project" value="UniProtKB-SubCell"/>
</dbReference>
<dbReference type="OrthoDB" id="416496at2759"/>
<dbReference type="GO" id="GO:0042393">
    <property type="term" value="F:histone binding"/>
    <property type="evidence" value="ECO:0007669"/>
    <property type="project" value="InterPro"/>
</dbReference>
<protein>
    <recommendedName>
        <fullName evidence="7">PBZ-type domain-containing protein</fullName>
    </recommendedName>
</protein>
<evidence type="ECO:0000256" key="3">
    <source>
        <dbReference type="ARBA" id="ARBA00010803"/>
    </source>
</evidence>